<dbReference type="InterPro" id="IPR033454">
    <property type="entry name" value="RecG_wedge"/>
</dbReference>
<dbReference type="EC" id="5.6.2.4" evidence="13 15"/>
<dbReference type="Gene3D" id="3.40.50.300">
    <property type="entry name" value="P-loop containing nucleotide triphosphate hydrolases"/>
    <property type="match status" value="2"/>
</dbReference>
<keyword evidence="8" id="KW-0238">DNA-binding</keyword>
<evidence type="ECO:0000256" key="13">
    <source>
        <dbReference type="ARBA" id="ARBA00034808"/>
    </source>
</evidence>
<dbReference type="InterPro" id="IPR027417">
    <property type="entry name" value="P-loop_NTPase"/>
</dbReference>
<evidence type="ECO:0000256" key="11">
    <source>
        <dbReference type="ARBA" id="ARBA00023235"/>
    </source>
</evidence>
<evidence type="ECO:0000256" key="8">
    <source>
        <dbReference type="ARBA" id="ARBA00023125"/>
    </source>
</evidence>
<dbReference type="GO" id="GO:0016787">
    <property type="term" value="F:hydrolase activity"/>
    <property type="evidence" value="ECO:0007669"/>
    <property type="project" value="UniProtKB-KW"/>
</dbReference>
<comment type="catalytic activity">
    <reaction evidence="12 15">
        <text>Couples ATP hydrolysis with the unwinding of duplex DNA by translocating in the 3'-5' direction.</text>
        <dbReference type="EC" id="5.6.2.4"/>
    </reaction>
</comment>
<comment type="catalytic activity">
    <reaction evidence="14 15">
        <text>ATP + H2O = ADP + phosphate + H(+)</text>
        <dbReference type="Rhea" id="RHEA:13065"/>
        <dbReference type="ChEBI" id="CHEBI:15377"/>
        <dbReference type="ChEBI" id="CHEBI:15378"/>
        <dbReference type="ChEBI" id="CHEBI:30616"/>
        <dbReference type="ChEBI" id="CHEBI:43474"/>
        <dbReference type="ChEBI" id="CHEBI:456216"/>
        <dbReference type="EC" id="5.6.2.4"/>
    </reaction>
</comment>
<evidence type="ECO:0000256" key="7">
    <source>
        <dbReference type="ARBA" id="ARBA00022840"/>
    </source>
</evidence>
<evidence type="ECO:0000256" key="6">
    <source>
        <dbReference type="ARBA" id="ARBA00022806"/>
    </source>
</evidence>
<dbReference type="Pfam" id="PF19833">
    <property type="entry name" value="RecG_dom3_C"/>
    <property type="match status" value="1"/>
</dbReference>
<protein>
    <recommendedName>
        <fullName evidence="2 15">ATP-dependent DNA helicase RecG</fullName>
        <ecNumber evidence="13 15">5.6.2.4</ecNumber>
    </recommendedName>
</protein>
<dbReference type="Pfam" id="PF00271">
    <property type="entry name" value="Helicase_C"/>
    <property type="match status" value="1"/>
</dbReference>
<evidence type="ECO:0000256" key="10">
    <source>
        <dbReference type="ARBA" id="ARBA00023204"/>
    </source>
</evidence>
<dbReference type="RefSeq" id="WP_236113850.1">
    <property type="nucleotide sequence ID" value="NZ_JAKGTI010000001.1"/>
</dbReference>
<dbReference type="NCBIfam" id="TIGR00643">
    <property type="entry name" value="recG"/>
    <property type="match status" value="1"/>
</dbReference>
<name>A0ABS9E8U1_9HYPH</name>
<evidence type="ECO:0000256" key="5">
    <source>
        <dbReference type="ARBA" id="ARBA00022801"/>
    </source>
</evidence>
<evidence type="ECO:0000256" key="15">
    <source>
        <dbReference type="RuleBase" id="RU363016"/>
    </source>
</evidence>
<dbReference type="InterPro" id="IPR045562">
    <property type="entry name" value="RecG_dom3_C"/>
</dbReference>
<dbReference type="PROSITE" id="PS51194">
    <property type="entry name" value="HELICASE_CTER"/>
    <property type="match status" value="1"/>
</dbReference>
<comment type="caution">
    <text evidence="18">The sequence shown here is derived from an EMBL/GenBank/DDBJ whole genome shotgun (WGS) entry which is preliminary data.</text>
</comment>
<keyword evidence="10 15" id="KW-0234">DNA repair</keyword>
<dbReference type="NCBIfam" id="NF008164">
    <property type="entry name" value="PRK10917.1-2"/>
    <property type="match status" value="1"/>
</dbReference>
<keyword evidence="3 15" id="KW-0547">Nucleotide-binding</keyword>
<proteinExistence type="inferred from homology"/>
<dbReference type="SUPFAM" id="SSF52540">
    <property type="entry name" value="P-loop containing nucleoside triphosphate hydrolases"/>
    <property type="match status" value="2"/>
</dbReference>
<keyword evidence="19" id="KW-1185">Reference proteome</keyword>
<dbReference type="InterPro" id="IPR012340">
    <property type="entry name" value="NA-bd_OB-fold"/>
</dbReference>
<evidence type="ECO:0000256" key="3">
    <source>
        <dbReference type="ARBA" id="ARBA00022741"/>
    </source>
</evidence>
<evidence type="ECO:0000256" key="12">
    <source>
        <dbReference type="ARBA" id="ARBA00034617"/>
    </source>
</evidence>
<evidence type="ECO:0000256" key="9">
    <source>
        <dbReference type="ARBA" id="ARBA00023172"/>
    </source>
</evidence>
<dbReference type="InterPro" id="IPR011545">
    <property type="entry name" value="DEAD/DEAH_box_helicase_dom"/>
</dbReference>
<dbReference type="SMART" id="SM00487">
    <property type="entry name" value="DEXDc"/>
    <property type="match status" value="1"/>
</dbReference>
<comment type="similarity">
    <text evidence="1 15">Belongs to the helicase family. RecG subfamily.</text>
</comment>
<dbReference type="Gene3D" id="2.40.50.140">
    <property type="entry name" value="Nucleic acid-binding proteins"/>
    <property type="match status" value="1"/>
</dbReference>
<dbReference type="Proteomes" id="UP001201217">
    <property type="component" value="Unassembled WGS sequence"/>
</dbReference>
<gene>
    <name evidence="18" type="primary">recG</name>
    <name evidence="18" type="ORF">L1I42_07460</name>
</gene>
<keyword evidence="9 15" id="KW-0233">DNA recombination</keyword>
<keyword evidence="6 15" id="KW-0347">Helicase</keyword>
<evidence type="ECO:0000256" key="14">
    <source>
        <dbReference type="ARBA" id="ARBA00048988"/>
    </source>
</evidence>
<dbReference type="Pfam" id="PF17191">
    <property type="entry name" value="RecG_wedge"/>
    <property type="match status" value="1"/>
</dbReference>
<dbReference type="PROSITE" id="PS51192">
    <property type="entry name" value="HELICASE_ATP_BIND_1"/>
    <property type="match status" value="1"/>
</dbReference>
<dbReference type="SMART" id="SM00490">
    <property type="entry name" value="HELICc"/>
    <property type="match status" value="1"/>
</dbReference>
<dbReference type="EMBL" id="JAKGTI010000001">
    <property type="protein sequence ID" value="MCF4098324.1"/>
    <property type="molecule type" value="Genomic_DNA"/>
</dbReference>
<evidence type="ECO:0000256" key="4">
    <source>
        <dbReference type="ARBA" id="ARBA00022763"/>
    </source>
</evidence>
<dbReference type="InterPro" id="IPR014001">
    <property type="entry name" value="Helicase_ATP-bd"/>
</dbReference>
<dbReference type="InterPro" id="IPR047112">
    <property type="entry name" value="RecG/Mfd"/>
</dbReference>
<evidence type="ECO:0000313" key="18">
    <source>
        <dbReference type="EMBL" id="MCF4098324.1"/>
    </source>
</evidence>
<organism evidence="18 19">
    <name type="scientific">Maritalea mediterranea</name>
    <dbReference type="NCBI Taxonomy" id="2909667"/>
    <lineage>
        <taxon>Bacteria</taxon>
        <taxon>Pseudomonadati</taxon>
        <taxon>Pseudomonadota</taxon>
        <taxon>Alphaproteobacteria</taxon>
        <taxon>Hyphomicrobiales</taxon>
        <taxon>Devosiaceae</taxon>
        <taxon>Maritalea</taxon>
    </lineage>
</organism>
<feature type="domain" description="Helicase C-terminal" evidence="17">
    <location>
        <begin position="474"/>
        <end position="633"/>
    </location>
</feature>
<dbReference type="GO" id="GO:0003678">
    <property type="term" value="F:DNA helicase activity"/>
    <property type="evidence" value="ECO:0007669"/>
    <property type="project" value="UniProtKB-EC"/>
</dbReference>
<dbReference type="CDD" id="cd04488">
    <property type="entry name" value="RecG_wedge_OBF"/>
    <property type="match status" value="1"/>
</dbReference>
<dbReference type="Pfam" id="PF00270">
    <property type="entry name" value="DEAD"/>
    <property type="match status" value="1"/>
</dbReference>
<evidence type="ECO:0000256" key="2">
    <source>
        <dbReference type="ARBA" id="ARBA00017846"/>
    </source>
</evidence>
<accession>A0ABS9E8U1</accession>
<feature type="domain" description="Helicase ATP-binding" evidence="16">
    <location>
        <begin position="294"/>
        <end position="455"/>
    </location>
</feature>
<dbReference type="SUPFAM" id="SSF50249">
    <property type="entry name" value="Nucleic acid-binding proteins"/>
    <property type="match status" value="1"/>
</dbReference>
<dbReference type="PANTHER" id="PTHR47964">
    <property type="entry name" value="ATP-DEPENDENT DNA HELICASE HOMOLOG RECG, CHLOROPLASTIC"/>
    <property type="match status" value="1"/>
</dbReference>
<keyword evidence="7 15" id="KW-0067">ATP-binding</keyword>
<reference evidence="18 19" key="1">
    <citation type="submission" date="2022-01" db="EMBL/GenBank/DDBJ databases">
        <title>Maritalea mediterranea sp. nov., isolated from marine plastic residues from the Malva-rosa beach (Valencia, Spain).</title>
        <authorList>
            <person name="Vidal-Verdu A."/>
            <person name="Molina-Menor E."/>
            <person name="Pascual J."/>
            <person name="Pereto J."/>
            <person name="Porcar M."/>
        </authorList>
    </citation>
    <scope>NUCLEOTIDE SEQUENCE [LARGE SCALE GENOMIC DNA]</scope>
    <source>
        <strain evidence="18 19">P4.10X</strain>
    </source>
</reference>
<evidence type="ECO:0000259" key="16">
    <source>
        <dbReference type="PROSITE" id="PS51192"/>
    </source>
</evidence>
<dbReference type="CDD" id="cd17992">
    <property type="entry name" value="DEXHc_RecG"/>
    <property type="match status" value="1"/>
</dbReference>
<sequence>MEGHGVARPQQLTPLFASVKKLKGIGPQLATTMARFFGAPEGQDAILLDLLMHMPAGLVDRRQQPGVAFAQPGVISTFLLTIDQHRPPPRGNKRVPYRIIAHDDTGEMMLTYFAGRAAWLEKLLPEGEQRFVSGMVTAFQGQKQINHPDFVVKPDQFDEMPLVEPVYPLTQGLSAKKLQGAVRDALAQLPELPEWVPEHRRALNGWPSFAEAMRQTHAPNTPGEAALDGAARARLAYDEYLAGQLTLQIVRSTLTRETGLAREFSGSLAEKVRNALPFSLTPGQEAALSDIYADLRQKRKMARLIQGDVGAGKTVVALMAMAAMAESGAQSALMAPTEILATQHFHSISAICDQVGLKVALLTGKMPQGERRSIQAEIADGEIDIVVGTHALFQSSIEFKHLGLTVVDEQHRFGVHQRLALSDKGRKTELLVMTATPIPRTLVLTHFGDMDVSLLTDKPKGRQPIDTAILSEKDYDRVVARLGQRMQDGVQAFWVCPLVEESEHLNATSAEDRFKALNQAFPGRVGLVHGRMAAADKQAVMEQFAAGALQILVATTVIEVGVDVPNATIMIIEHAERFGLSQLHQLRGRVGRGSKKSACLLLHGENLSEIAQKRLETIKETEDGFKIAERDLELRGEGDLLGTRQSGMPGYRIAIPDFHRDLLDMAHEDAANLIEQNRGLTGEHGEAVRTLLYLFRKDLAIPLIKAG</sequence>
<evidence type="ECO:0000313" key="19">
    <source>
        <dbReference type="Proteomes" id="UP001201217"/>
    </source>
</evidence>
<dbReference type="PANTHER" id="PTHR47964:SF1">
    <property type="entry name" value="ATP-DEPENDENT DNA HELICASE HOMOLOG RECG, CHLOROPLASTIC"/>
    <property type="match status" value="1"/>
</dbReference>
<keyword evidence="5 15" id="KW-0378">Hydrolase</keyword>
<dbReference type="InterPro" id="IPR001650">
    <property type="entry name" value="Helicase_C-like"/>
</dbReference>
<keyword evidence="11" id="KW-0413">Isomerase</keyword>
<keyword evidence="4 15" id="KW-0227">DNA damage</keyword>
<dbReference type="NCBIfam" id="NF008168">
    <property type="entry name" value="PRK10917.2-2"/>
    <property type="match status" value="1"/>
</dbReference>
<evidence type="ECO:0000256" key="1">
    <source>
        <dbReference type="ARBA" id="ARBA00007504"/>
    </source>
</evidence>
<comment type="function">
    <text evidence="15">Plays a critical role in recombination and DNA repair. Helps process Holliday junction intermediates to mature products by catalyzing branch migration. Has replication fork regression activity, unwinds stalled or blocked replication forks to make a HJ that can be resolved. Has a DNA unwinding activity characteristic of a DNA helicase with 3'-5' polarity.</text>
</comment>
<evidence type="ECO:0000259" key="17">
    <source>
        <dbReference type="PROSITE" id="PS51194"/>
    </source>
</evidence>
<dbReference type="InterPro" id="IPR004609">
    <property type="entry name" value="ATP-dep_DNA_helicase_RecG"/>
</dbReference>